<dbReference type="SUPFAM" id="SSF55785">
    <property type="entry name" value="PYP-like sensor domain (PAS domain)"/>
    <property type="match status" value="1"/>
</dbReference>
<accession>A0A1Z2LDZ8</accession>
<dbReference type="InterPro" id="IPR036457">
    <property type="entry name" value="PPM-type-like_dom_sf"/>
</dbReference>
<dbReference type="InterPro" id="IPR036388">
    <property type="entry name" value="WH-like_DNA-bd_sf"/>
</dbReference>
<dbReference type="SUPFAM" id="SSF81606">
    <property type="entry name" value="PP2C-like"/>
    <property type="match status" value="1"/>
</dbReference>
<dbReference type="InterPro" id="IPR003018">
    <property type="entry name" value="GAF"/>
</dbReference>
<dbReference type="InterPro" id="IPR013656">
    <property type="entry name" value="PAS_4"/>
</dbReference>
<feature type="region of interest" description="Disordered" evidence="6">
    <location>
        <begin position="106"/>
        <end position="148"/>
    </location>
</feature>
<dbReference type="InterPro" id="IPR005561">
    <property type="entry name" value="ANTAR"/>
</dbReference>
<dbReference type="GO" id="GO:0016791">
    <property type="term" value="F:phosphatase activity"/>
    <property type="evidence" value="ECO:0007669"/>
    <property type="project" value="TreeGrafter"/>
</dbReference>
<keyword evidence="4" id="KW-0805">Transcription regulation</keyword>
<dbReference type="PANTHER" id="PTHR43156:SF2">
    <property type="entry name" value="STAGE II SPORULATION PROTEIN E"/>
    <property type="match status" value="1"/>
</dbReference>
<dbReference type="AlphaFoldDB" id="A0A1Z2LDZ8"/>
<dbReference type="OrthoDB" id="7943561at2"/>
<evidence type="ECO:0000313" key="9">
    <source>
        <dbReference type="Proteomes" id="UP000195755"/>
    </source>
</evidence>
<dbReference type="InterPro" id="IPR000014">
    <property type="entry name" value="PAS"/>
</dbReference>
<name>A0A1Z2LDZ8_9ACTN</name>
<keyword evidence="2" id="KW-0418">Kinase</keyword>
<gene>
    <name evidence="8" type="ORF">SMD11_6852</name>
</gene>
<keyword evidence="5" id="KW-0804">Transcription</keyword>
<dbReference type="EMBL" id="CP021744">
    <property type="protein sequence ID" value="ARZ72428.1"/>
    <property type="molecule type" value="Genomic_DNA"/>
</dbReference>
<reference evidence="8 9" key="1">
    <citation type="submission" date="2017-06" db="EMBL/GenBank/DDBJ databases">
        <title>Streptomyces albireticuli Genome sequencing and assembly.</title>
        <authorList>
            <person name="Wang Y."/>
            <person name="Du B."/>
            <person name="Ding Y."/>
            <person name="Liu H."/>
            <person name="Hou Q."/>
            <person name="Liu K."/>
            <person name="Yao L."/>
            <person name="Wang C."/>
        </authorList>
    </citation>
    <scope>NUCLEOTIDE SEQUENCE [LARGE SCALE GENOMIC DNA]</scope>
    <source>
        <strain evidence="8 9">MDJK11</strain>
    </source>
</reference>
<dbReference type="KEGG" id="salj:SMD11_6852"/>
<dbReference type="GO" id="GO:0003723">
    <property type="term" value="F:RNA binding"/>
    <property type="evidence" value="ECO:0007669"/>
    <property type="project" value="InterPro"/>
</dbReference>
<feature type="compositionally biased region" description="Low complexity" evidence="6">
    <location>
        <begin position="118"/>
        <end position="133"/>
    </location>
</feature>
<organism evidence="8 9">
    <name type="scientific">Streptomyces albireticuli</name>
    <dbReference type="NCBI Taxonomy" id="1940"/>
    <lineage>
        <taxon>Bacteria</taxon>
        <taxon>Bacillati</taxon>
        <taxon>Actinomycetota</taxon>
        <taxon>Actinomycetes</taxon>
        <taxon>Kitasatosporales</taxon>
        <taxon>Streptomycetaceae</taxon>
        <taxon>Streptomyces</taxon>
    </lineage>
</organism>
<evidence type="ECO:0000256" key="3">
    <source>
        <dbReference type="ARBA" id="ARBA00022801"/>
    </source>
</evidence>
<dbReference type="Pfam" id="PF03861">
    <property type="entry name" value="ANTAR"/>
    <property type="match status" value="1"/>
</dbReference>
<dbReference type="SUPFAM" id="SSF52172">
    <property type="entry name" value="CheY-like"/>
    <property type="match status" value="1"/>
</dbReference>
<evidence type="ECO:0000256" key="4">
    <source>
        <dbReference type="ARBA" id="ARBA00023015"/>
    </source>
</evidence>
<dbReference type="InterPro" id="IPR035965">
    <property type="entry name" value="PAS-like_dom_sf"/>
</dbReference>
<dbReference type="SMART" id="SM00331">
    <property type="entry name" value="PP2C_SIG"/>
    <property type="match status" value="1"/>
</dbReference>
<dbReference type="SMART" id="SM01012">
    <property type="entry name" value="ANTAR"/>
    <property type="match status" value="1"/>
</dbReference>
<dbReference type="Proteomes" id="UP000195755">
    <property type="component" value="Chromosome"/>
</dbReference>
<dbReference type="InterPro" id="IPR001932">
    <property type="entry name" value="PPM-type_phosphatase-like_dom"/>
</dbReference>
<sequence length="861" mass="91273">MTSEPVKDKESGVAADVVALAKVVAALRAENERLRHQASTAAVLERAKGLLMARSGCSATEAHEELARRARADGRTLTEECWIALGDIPQAAQPLFLPAQGVTDVPRVPDQCSPEPSRPATRRGPAPAAGRAGQVRESGTTSRTPSRTALLGDLSGALTGATCPQDVAERLLDHLAGPPVRADAVLLFSRTPHDALELAGHAGAGAAVAAQWRSVPPVGGIAALDAVRRGEAVWLEDPVQDAQRYHLIGQPPQKWRTRAWLPVTTGGRVTAALGVLRTVDAPFDEDVRELLRSVARLCAGSLRTGGARPGALRLNGRPGPSTRSGRSGTPEPSGWCASAARPARPGCPEGPEDSTAALVQAVLDVLPGPAVLLTPLRSPAGDVEDFRIDAAAPRSFDVAGRRGRQLVGLRVLECYPTVAGADAWQGYLRTLTTGTPYEGEPFTYEEVVAGLPQRSTYSVRAAKLGDALVVTWTGHGDIARQQALLADLQRLGNLGWTDWNLVTGAITWSPQVHAVLDRDPESGPLPLDAFPGDVLPEDAPDFTRARRQLLSTGARVDHLVRITTRGGVRHLRVVAEAVPDAHGTPVEVHGFVQDVTAQRTAELALTESRQAVLAQRDVLRAERTVAARLQHALLPLPEQSLNLGDLRVGVAYLPSHDDLNVGGDWYSALEMPGGGMLFAVGDVAGHGIDAVATMAQLRFTAKGMIVTGSSLTGALHRLNTLLLHTRDHHATATLVLGRYDPADRCLTWVHAGHPPPLLVRHGKAEFLSPPEGILLGATLQPSFGEAVCRIEPGDHLLLYTDGLVERPGEHLDEGLGRLARAAGTELSADGPGPLDTLLSRLLPDEQRDDVCLLDIHLPASA</sequence>
<dbReference type="PANTHER" id="PTHR43156">
    <property type="entry name" value="STAGE II SPORULATION PROTEIN E-RELATED"/>
    <property type="match status" value="1"/>
</dbReference>
<evidence type="ECO:0000256" key="2">
    <source>
        <dbReference type="ARBA" id="ARBA00022777"/>
    </source>
</evidence>
<dbReference type="SUPFAM" id="SSF55781">
    <property type="entry name" value="GAF domain-like"/>
    <property type="match status" value="1"/>
</dbReference>
<dbReference type="InterPro" id="IPR052016">
    <property type="entry name" value="Bact_Sigma-Reg"/>
</dbReference>
<dbReference type="InterPro" id="IPR011006">
    <property type="entry name" value="CheY-like_superfamily"/>
</dbReference>
<dbReference type="Pfam" id="PF08448">
    <property type="entry name" value="PAS_4"/>
    <property type="match status" value="1"/>
</dbReference>
<feature type="region of interest" description="Disordered" evidence="6">
    <location>
        <begin position="308"/>
        <end position="353"/>
    </location>
</feature>
<dbReference type="Gene3D" id="3.60.40.10">
    <property type="entry name" value="PPM-type phosphatase domain"/>
    <property type="match status" value="1"/>
</dbReference>
<keyword evidence="3" id="KW-0378">Hydrolase</keyword>
<protein>
    <submittedName>
        <fullName evidence="8">Magnesium or manganese-dependent protein phosphatase</fullName>
    </submittedName>
</protein>
<evidence type="ECO:0000256" key="6">
    <source>
        <dbReference type="SAM" id="MobiDB-lite"/>
    </source>
</evidence>
<dbReference type="InterPro" id="IPR029016">
    <property type="entry name" value="GAF-like_dom_sf"/>
</dbReference>
<dbReference type="GO" id="GO:0016301">
    <property type="term" value="F:kinase activity"/>
    <property type="evidence" value="ECO:0007669"/>
    <property type="project" value="UniProtKB-KW"/>
</dbReference>
<keyword evidence="1" id="KW-0808">Transferase</keyword>
<proteinExistence type="predicted"/>
<dbReference type="Gene3D" id="1.10.10.10">
    <property type="entry name" value="Winged helix-like DNA-binding domain superfamily/Winged helix DNA-binding domain"/>
    <property type="match status" value="1"/>
</dbReference>
<evidence type="ECO:0000259" key="7">
    <source>
        <dbReference type="PROSITE" id="PS50921"/>
    </source>
</evidence>
<dbReference type="Pfam" id="PF07228">
    <property type="entry name" value="SpoIIE"/>
    <property type="match status" value="1"/>
</dbReference>
<dbReference type="Gene3D" id="3.30.450.20">
    <property type="entry name" value="PAS domain"/>
    <property type="match status" value="1"/>
</dbReference>
<evidence type="ECO:0000313" key="8">
    <source>
        <dbReference type="EMBL" id="ARZ72428.1"/>
    </source>
</evidence>
<dbReference type="Pfam" id="PF13185">
    <property type="entry name" value="GAF_2"/>
    <property type="match status" value="1"/>
</dbReference>
<dbReference type="PROSITE" id="PS50921">
    <property type="entry name" value="ANTAR"/>
    <property type="match status" value="1"/>
</dbReference>
<feature type="domain" description="ANTAR" evidence="7">
    <location>
        <begin position="24"/>
        <end position="85"/>
    </location>
</feature>
<dbReference type="RefSeq" id="WP_087930045.1">
    <property type="nucleotide sequence ID" value="NZ_CP021744.1"/>
</dbReference>
<dbReference type="CDD" id="cd00130">
    <property type="entry name" value="PAS"/>
    <property type="match status" value="1"/>
</dbReference>
<evidence type="ECO:0000256" key="5">
    <source>
        <dbReference type="ARBA" id="ARBA00023163"/>
    </source>
</evidence>
<evidence type="ECO:0000256" key="1">
    <source>
        <dbReference type="ARBA" id="ARBA00022679"/>
    </source>
</evidence>
<dbReference type="Gene3D" id="3.30.450.40">
    <property type="match status" value="1"/>
</dbReference>
<feature type="compositionally biased region" description="Polar residues" evidence="6">
    <location>
        <begin position="137"/>
        <end position="147"/>
    </location>
</feature>